<dbReference type="Gene3D" id="2.120.10.30">
    <property type="entry name" value="TolB, C-terminal domain"/>
    <property type="match status" value="1"/>
</dbReference>
<dbReference type="Proteomes" id="UP001549184">
    <property type="component" value="Unassembled WGS sequence"/>
</dbReference>
<dbReference type="InterPro" id="IPR011659">
    <property type="entry name" value="WD40"/>
</dbReference>
<comment type="caution">
    <text evidence="2">The sequence shown here is derived from an EMBL/GenBank/DDBJ whole genome shotgun (WGS) entry which is preliminary data.</text>
</comment>
<keyword evidence="3" id="KW-1185">Reference proteome</keyword>
<gene>
    <name evidence="2" type="ORF">ABIC75_000955</name>
</gene>
<keyword evidence="1" id="KW-0732">Signal</keyword>
<evidence type="ECO:0000313" key="2">
    <source>
        <dbReference type="EMBL" id="MET3651253.1"/>
    </source>
</evidence>
<evidence type="ECO:0000256" key="1">
    <source>
        <dbReference type="SAM" id="SignalP"/>
    </source>
</evidence>
<reference evidence="2 3" key="1">
    <citation type="submission" date="2024-06" db="EMBL/GenBank/DDBJ databases">
        <title>Sorghum-associated microbial communities from plants grown in Nebraska, USA.</title>
        <authorList>
            <person name="Schachtman D."/>
        </authorList>
    </citation>
    <scope>NUCLEOTIDE SEQUENCE [LARGE SCALE GENOMIC DNA]</scope>
    <source>
        <strain evidence="2 3">1073</strain>
    </source>
</reference>
<evidence type="ECO:0000313" key="3">
    <source>
        <dbReference type="Proteomes" id="UP001549184"/>
    </source>
</evidence>
<protein>
    <submittedName>
        <fullName evidence="2">Tol biopolymer transport system component</fullName>
    </submittedName>
</protein>
<proteinExistence type="predicted"/>
<dbReference type="SUPFAM" id="SSF82171">
    <property type="entry name" value="DPP6 N-terminal domain-like"/>
    <property type="match status" value="1"/>
</dbReference>
<name>A0ABV2JQY9_9GAMM</name>
<dbReference type="InterPro" id="IPR011042">
    <property type="entry name" value="6-blade_b-propeller_TolB-like"/>
</dbReference>
<feature type="signal peptide" evidence="1">
    <location>
        <begin position="1"/>
        <end position="18"/>
    </location>
</feature>
<accession>A0ABV2JQY9</accession>
<feature type="chain" id="PRO_5046043084" evidence="1">
    <location>
        <begin position="19"/>
        <end position="291"/>
    </location>
</feature>
<dbReference type="Pfam" id="PF07676">
    <property type="entry name" value="PD40"/>
    <property type="match status" value="1"/>
</dbReference>
<sequence length="291" mass="31309">MRCLSLFAFLLVVGFAYAAEPWQQPSDASPVFSPDERITVFSRGEGVDRHLYISERTSKDWTAAAPAPFSGHWMDLEPAMAPDGSYLVFVSNRPAHDGGAALDGYFNGKPRPGRGGNLWRVSRMAHGWGAPQRLPDVINDGTSVFSPAVAADGSVYFMKPDPVSGKFRLYLSRRKEGQYQAASPLSFSDGTAGDYDPAVAPDQSFVVFSSSRPPSTTSGSALFIAFATAQGWGPPQPLGILGIEARLSPDLATLYYSGSDQRIHRFALADWRAGVEGRGEQTGTATAPPEK</sequence>
<dbReference type="RefSeq" id="WP_354012700.1">
    <property type="nucleotide sequence ID" value="NZ_JBEPMU010000001.1"/>
</dbReference>
<organism evidence="2 3">
    <name type="scientific">Dyella japonica</name>
    <dbReference type="NCBI Taxonomy" id="231455"/>
    <lineage>
        <taxon>Bacteria</taxon>
        <taxon>Pseudomonadati</taxon>
        <taxon>Pseudomonadota</taxon>
        <taxon>Gammaproteobacteria</taxon>
        <taxon>Lysobacterales</taxon>
        <taxon>Rhodanobacteraceae</taxon>
        <taxon>Dyella</taxon>
    </lineage>
</organism>
<dbReference type="EMBL" id="JBEPMU010000001">
    <property type="protein sequence ID" value="MET3651253.1"/>
    <property type="molecule type" value="Genomic_DNA"/>
</dbReference>